<dbReference type="InterPro" id="IPR001878">
    <property type="entry name" value="Znf_CCHC"/>
</dbReference>
<dbReference type="InterPro" id="IPR036875">
    <property type="entry name" value="Znf_CCHC_sf"/>
</dbReference>
<evidence type="ECO:0000259" key="14">
    <source>
        <dbReference type="PROSITE" id="PS50158"/>
    </source>
</evidence>
<comment type="function">
    <text evidence="11">Component of the cleavage factor I (CF I) involved in pre-mRNA 3'-end processing.</text>
</comment>
<feature type="domain" description="C3H1-type" evidence="13">
    <location>
        <begin position="146"/>
        <end position="168"/>
    </location>
</feature>
<feature type="zinc finger region" description="C3H1-type" evidence="10">
    <location>
        <begin position="117"/>
        <end position="144"/>
    </location>
</feature>
<evidence type="ECO:0000256" key="10">
    <source>
        <dbReference type="PROSITE-ProRule" id="PRU00723"/>
    </source>
</evidence>
<dbReference type="GO" id="GO:0005634">
    <property type="term" value="C:nucleus"/>
    <property type="evidence" value="ECO:0007669"/>
    <property type="project" value="UniProtKB-SubCell"/>
</dbReference>
<evidence type="ECO:0000256" key="9">
    <source>
        <dbReference type="ARBA" id="ARBA00023242"/>
    </source>
</evidence>
<dbReference type="SMART" id="SM00343">
    <property type="entry name" value="ZnF_C2HC"/>
    <property type="match status" value="1"/>
</dbReference>
<dbReference type="OrthoDB" id="1914176at2759"/>
<feature type="domain" description="C3H1-type" evidence="13">
    <location>
        <begin position="89"/>
        <end position="116"/>
    </location>
</feature>
<dbReference type="GO" id="GO:0031124">
    <property type="term" value="P:mRNA 3'-end processing"/>
    <property type="evidence" value="ECO:0007669"/>
    <property type="project" value="UniProtKB-UniRule"/>
</dbReference>
<comment type="similarity">
    <text evidence="2 11">Belongs to the CPSF4/YTH1 family.</text>
</comment>
<dbReference type="SUPFAM" id="SSF90229">
    <property type="entry name" value="CCCH zinc finger"/>
    <property type="match status" value="2"/>
</dbReference>
<sequence>MPGADVLFAPDYTSVSFDFEDFVREELGLGLHGPDQICQAYLRGNCHKGSKCEFKHTNSAREKAVVCKHWLRGLCKKGDQCEFLHEFNMRKMPECWFYSRYGECSNEDCMYLHIDPESKIKECAWYARGFCKHGPNCRHKHVRKVVCQLYLTGFCPKGLNCPNGHPKYELPVTRGDYDGASELDNHKSNENNAEENQRPQNHHGHRPLSEVTCFKCGQKGHFANRCPNGGGGGGGKQILIEKRLRKRFAATSFKKRNNFEMSF</sequence>
<keyword evidence="7 10" id="KW-0862">Zinc</keyword>
<reference evidence="15" key="1">
    <citation type="submission" date="2021-06" db="EMBL/GenBank/DDBJ databases">
        <authorList>
            <person name="Kallberg Y."/>
            <person name="Tangrot J."/>
            <person name="Rosling A."/>
        </authorList>
    </citation>
    <scope>NUCLEOTIDE SEQUENCE</scope>
    <source>
        <strain evidence="15">FL130A</strain>
    </source>
</reference>
<dbReference type="GO" id="GO:0008270">
    <property type="term" value="F:zinc ion binding"/>
    <property type="evidence" value="ECO:0007669"/>
    <property type="project" value="UniProtKB-KW"/>
</dbReference>
<dbReference type="AlphaFoldDB" id="A0A9N9FCP2"/>
<keyword evidence="6 10" id="KW-0863">Zinc-finger</keyword>
<dbReference type="SUPFAM" id="SSF57756">
    <property type="entry name" value="Retrovirus zinc finger-like domains"/>
    <property type="match status" value="1"/>
</dbReference>
<name>A0A9N9FCP2_9GLOM</name>
<comment type="subcellular location">
    <subcellularLocation>
        <location evidence="1 11">Nucleus</location>
    </subcellularLocation>
</comment>
<evidence type="ECO:0000256" key="11">
    <source>
        <dbReference type="RuleBase" id="RU369008"/>
    </source>
</evidence>
<dbReference type="SMART" id="SM00356">
    <property type="entry name" value="ZnF_C3H1"/>
    <property type="match status" value="5"/>
</dbReference>
<gene>
    <name evidence="15" type="ORF">ALEPTO_LOCUS4654</name>
</gene>
<dbReference type="Pfam" id="PF14608">
    <property type="entry name" value="zf-CCCH_2"/>
    <property type="match status" value="3"/>
</dbReference>
<dbReference type="PANTHER" id="PTHR23102:SF24">
    <property type="entry name" value="CLEAVAGE AND POLYADENYLATION SPECIFICITY FACTOR SUBUNIT 4"/>
    <property type="match status" value="1"/>
</dbReference>
<dbReference type="Gene3D" id="4.10.60.10">
    <property type="entry name" value="Zinc finger, CCHC-type"/>
    <property type="match status" value="1"/>
</dbReference>
<dbReference type="EMBL" id="CAJVPS010001118">
    <property type="protein sequence ID" value="CAG8524889.1"/>
    <property type="molecule type" value="Genomic_DNA"/>
</dbReference>
<feature type="domain" description="C3H1-type" evidence="13">
    <location>
        <begin position="117"/>
        <end position="144"/>
    </location>
</feature>
<dbReference type="Proteomes" id="UP000789508">
    <property type="component" value="Unassembled WGS sequence"/>
</dbReference>
<keyword evidence="16" id="KW-1185">Reference proteome</keyword>
<evidence type="ECO:0000256" key="6">
    <source>
        <dbReference type="ARBA" id="ARBA00022771"/>
    </source>
</evidence>
<dbReference type="InterPro" id="IPR036855">
    <property type="entry name" value="Znf_CCCH_sf"/>
</dbReference>
<evidence type="ECO:0000256" key="7">
    <source>
        <dbReference type="ARBA" id="ARBA00022833"/>
    </source>
</evidence>
<dbReference type="FunFam" id="4.10.1000.10:FF:000005">
    <property type="entry name" value="cleavage and polyadenylation specificity factor subunit 4"/>
    <property type="match status" value="1"/>
</dbReference>
<dbReference type="PROSITE" id="PS50103">
    <property type="entry name" value="ZF_C3H1"/>
    <property type="match status" value="5"/>
</dbReference>
<evidence type="ECO:0000313" key="15">
    <source>
        <dbReference type="EMBL" id="CAG8524889.1"/>
    </source>
</evidence>
<feature type="region of interest" description="Disordered" evidence="12">
    <location>
        <begin position="179"/>
        <end position="206"/>
    </location>
</feature>
<feature type="zinc finger region" description="C3H1-type" evidence="10">
    <location>
        <begin position="89"/>
        <end position="116"/>
    </location>
</feature>
<evidence type="ECO:0000256" key="4">
    <source>
        <dbReference type="ARBA" id="ARBA00022723"/>
    </source>
</evidence>
<protein>
    <recommendedName>
        <fullName evidence="11">mRNA 3'-end-processing protein</fullName>
    </recommendedName>
</protein>
<feature type="domain" description="C3H1-type" evidence="13">
    <location>
        <begin position="61"/>
        <end position="88"/>
    </location>
</feature>
<evidence type="ECO:0000256" key="3">
    <source>
        <dbReference type="ARBA" id="ARBA00022664"/>
    </source>
</evidence>
<evidence type="ECO:0000259" key="13">
    <source>
        <dbReference type="PROSITE" id="PS50103"/>
    </source>
</evidence>
<dbReference type="PANTHER" id="PTHR23102">
    <property type="entry name" value="CLEAVAGE AND POLYADENYLATION SPECIFICITY FACTOR SUBUNIT 4-RELATED"/>
    <property type="match status" value="1"/>
</dbReference>
<accession>A0A9N9FCP2</accession>
<dbReference type="Gene3D" id="4.10.1000.10">
    <property type="entry name" value="Zinc finger, CCCH-type"/>
    <property type="match status" value="3"/>
</dbReference>
<dbReference type="Pfam" id="PF18345">
    <property type="entry name" value="zf_CCCH_4"/>
    <property type="match status" value="1"/>
</dbReference>
<evidence type="ECO:0000256" key="1">
    <source>
        <dbReference type="ARBA" id="ARBA00004123"/>
    </source>
</evidence>
<evidence type="ECO:0000256" key="8">
    <source>
        <dbReference type="ARBA" id="ARBA00022884"/>
    </source>
</evidence>
<feature type="domain" description="CCHC-type" evidence="14">
    <location>
        <begin position="213"/>
        <end position="228"/>
    </location>
</feature>
<keyword evidence="5 11" id="KW-0677">Repeat</keyword>
<keyword evidence="3 11" id="KW-0507">mRNA processing</keyword>
<dbReference type="InterPro" id="IPR000571">
    <property type="entry name" value="Znf_CCCH"/>
</dbReference>
<feature type="zinc finger region" description="C3H1-type" evidence="10">
    <location>
        <begin position="61"/>
        <end position="88"/>
    </location>
</feature>
<dbReference type="PROSITE" id="PS50158">
    <property type="entry name" value="ZF_CCHC"/>
    <property type="match status" value="1"/>
</dbReference>
<feature type="zinc finger region" description="C3H1-type" evidence="10">
    <location>
        <begin position="33"/>
        <end position="59"/>
    </location>
</feature>
<proteinExistence type="inferred from homology"/>
<dbReference type="Pfam" id="PF00098">
    <property type="entry name" value="zf-CCHC"/>
    <property type="match status" value="1"/>
</dbReference>
<keyword evidence="4 10" id="KW-0479">Metal-binding</keyword>
<evidence type="ECO:0000256" key="12">
    <source>
        <dbReference type="SAM" id="MobiDB-lite"/>
    </source>
</evidence>
<keyword evidence="8 11" id="KW-0694">RNA-binding</keyword>
<dbReference type="InterPro" id="IPR045348">
    <property type="entry name" value="CPSF4/Yth1"/>
</dbReference>
<comment type="caution">
    <text evidence="15">The sequence shown here is derived from an EMBL/GenBank/DDBJ whole genome shotgun (WGS) entry which is preliminary data.</text>
</comment>
<dbReference type="GO" id="GO:0003723">
    <property type="term" value="F:RNA binding"/>
    <property type="evidence" value="ECO:0007669"/>
    <property type="project" value="UniProtKB-UniRule"/>
</dbReference>
<feature type="zinc finger region" description="C3H1-type" evidence="10">
    <location>
        <begin position="146"/>
        <end position="168"/>
    </location>
</feature>
<evidence type="ECO:0000313" key="16">
    <source>
        <dbReference type="Proteomes" id="UP000789508"/>
    </source>
</evidence>
<organism evidence="15 16">
    <name type="scientific">Ambispora leptoticha</name>
    <dbReference type="NCBI Taxonomy" id="144679"/>
    <lineage>
        <taxon>Eukaryota</taxon>
        <taxon>Fungi</taxon>
        <taxon>Fungi incertae sedis</taxon>
        <taxon>Mucoromycota</taxon>
        <taxon>Glomeromycotina</taxon>
        <taxon>Glomeromycetes</taxon>
        <taxon>Archaeosporales</taxon>
        <taxon>Ambisporaceae</taxon>
        <taxon>Ambispora</taxon>
    </lineage>
</organism>
<keyword evidence="9 11" id="KW-0539">Nucleus</keyword>
<evidence type="ECO:0000256" key="5">
    <source>
        <dbReference type="ARBA" id="ARBA00022737"/>
    </source>
</evidence>
<feature type="domain" description="C3H1-type" evidence="13">
    <location>
        <begin position="33"/>
        <end position="59"/>
    </location>
</feature>
<evidence type="ECO:0000256" key="2">
    <source>
        <dbReference type="ARBA" id="ARBA00008907"/>
    </source>
</evidence>